<dbReference type="KEGG" id="ota:OT_ostta01g06020"/>
<keyword evidence="4" id="KW-1185">Reference proteome</keyword>
<feature type="compositionally biased region" description="Polar residues" evidence="2">
    <location>
        <begin position="396"/>
        <end position="414"/>
    </location>
</feature>
<reference evidence="3 4" key="2">
    <citation type="journal article" date="2014" name="BMC Genomics">
        <title>An improved genome of the model marine alga Ostreococcus tauri unfolds by assessing Illumina de novo assemblies.</title>
        <authorList>
            <person name="Blanc-Mathieu R."/>
            <person name="Verhelst B."/>
            <person name="Derelle E."/>
            <person name="Rombauts S."/>
            <person name="Bouget F.Y."/>
            <person name="Carre I."/>
            <person name="Chateau A."/>
            <person name="Eyre-Walker A."/>
            <person name="Grimsley N."/>
            <person name="Moreau H."/>
            <person name="Piegu B."/>
            <person name="Rivals E."/>
            <person name="Schackwitz W."/>
            <person name="Van de Peer Y."/>
            <person name="Piganeau G."/>
        </authorList>
    </citation>
    <scope>NUCLEOTIDE SEQUENCE [LARGE SCALE GENOMIC DNA]</scope>
    <source>
        <strain evidence="4">OTTH 0595 / CCAP 157/2 / RCC745</strain>
    </source>
</reference>
<evidence type="ECO:0000256" key="1">
    <source>
        <dbReference type="SAM" id="Coils"/>
    </source>
</evidence>
<dbReference type="Proteomes" id="UP000009170">
    <property type="component" value="Unassembled WGS sequence"/>
</dbReference>
<feature type="region of interest" description="Disordered" evidence="2">
    <location>
        <begin position="1"/>
        <end position="29"/>
    </location>
</feature>
<feature type="compositionally biased region" description="Low complexity" evidence="2">
    <location>
        <begin position="270"/>
        <end position="280"/>
    </location>
</feature>
<evidence type="ECO:0000313" key="4">
    <source>
        <dbReference type="Proteomes" id="UP000009170"/>
    </source>
</evidence>
<comment type="caution">
    <text evidence="3">The sequence shown here is derived from an EMBL/GenBank/DDBJ whole genome shotgun (WGS) entry which is preliminary data.</text>
</comment>
<feature type="region of interest" description="Disordered" evidence="2">
    <location>
        <begin position="591"/>
        <end position="613"/>
    </location>
</feature>
<sequence length="668" mass="72724">MPRASTSLVDVDGSSMEDSESEMGGGDGVCVRCDRAKVARAVGAATEGIDGGAGDADVYAFAAETSADGDGMEIDLARRGREQRSGVSDRSSGESPGEKARHEMGSTSGTKRVERAGDPSAPEGSMEEPYARFEDLFGANELFLKSSSRARAAQVDMYVHDYLERKVYGYAHVKIRRKLANGRGVRARREVTMERRTVGVGRPEDALEFGLGENPACAVRHPPVQSLPTTISMARGEKASEVKLPATYASRREGPPKTTVIARPPTLALATPKAPAAGPTKMRKSAIATKKEATSKKGSAVDLERVAQTQAKPMSVAQVATRAAQTRQSPMSPEQRVVIAARDKTPQPMPDLPVGTIFDGDFVTDADADMAFWSMINNMEHQSPMRFTRGEREGTESPSRGSDKTASPKSTAQISAVERRVRALEAKLASGEFRAAHELHPSATKGHSSEDDASAERSPALPPLEKPAAKPSPTIDDTARASAENKPLSSDGDKLRQATSAPSKVNVVDEVHSLKVIIADLQRRQDSFEVERRRYQEQLLDMANLHKERIASLESTIDAYETKFKASAGTSPRTPAYESEHNWQAHQPARFSGGRQGAIPRHHNTAGPSRYPNEMRDSFHPRAPFSDPRDFMDREVRHLERTLARKNKIIASLAGQLGSTNYDRWDYI</sequence>
<dbReference type="EMBL" id="CAID01000001">
    <property type="protein sequence ID" value="CEF96892.1"/>
    <property type="molecule type" value="Genomic_DNA"/>
</dbReference>
<feature type="coiled-coil region" evidence="1">
    <location>
        <begin position="518"/>
        <end position="563"/>
    </location>
</feature>
<reference evidence="4" key="1">
    <citation type="journal article" date="2006" name="Proc. Natl. Acad. Sci. U.S.A.">
        <title>Genome analysis of the smallest free-living eukaryote Ostreococcus tauri unveils many unique features.</title>
        <authorList>
            <person name="Derelle E."/>
            <person name="Ferraz C."/>
            <person name="Rombauts S."/>
            <person name="Rouze P."/>
            <person name="Worden A.Z."/>
            <person name="Robbens S."/>
            <person name="Partensky F."/>
            <person name="Degroeve S."/>
            <person name="Echeynie S."/>
            <person name="Cooke R."/>
            <person name="Saeys Y."/>
            <person name="Wuyts J."/>
            <person name="Jabbari K."/>
            <person name="Bowler C."/>
            <person name="Panaud O."/>
            <person name="Piegu B."/>
            <person name="Ball S.G."/>
            <person name="Ral J.-P."/>
            <person name="Bouget F.-Y."/>
            <person name="Piganeau G."/>
            <person name="De Baets B."/>
            <person name="Picard A."/>
            <person name="Delseny M."/>
            <person name="Demaille J."/>
            <person name="Van de Peer Y."/>
            <person name="Moreau H."/>
        </authorList>
    </citation>
    <scope>NUCLEOTIDE SEQUENCE [LARGE SCALE GENOMIC DNA]</scope>
    <source>
        <strain evidence="4">OTTH 0595 / CCAP 157/2 / RCC745</strain>
    </source>
</reference>
<proteinExistence type="predicted"/>
<keyword evidence="1" id="KW-0175">Coiled coil</keyword>
<gene>
    <name evidence="3" type="ORF">OT_ostta01g06020</name>
</gene>
<feature type="region of interest" description="Disordered" evidence="2">
    <location>
        <begin position="383"/>
        <end position="416"/>
    </location>
</feature>
<dbReference type="InParanoid" id="A0A090M2Y7"/>
<protein>
    <submittedName>
        <fullName evidence="3">Unnamed product</fullName>
    </submittedName>
</protein>
<dbReference type="AlphaFoldDB" id="A0A090M2Y7"/>
<dbReference type="GeneID" id="9836337"/>
<accession>A0A090M2Y7</accession>
<organism evidence="3 4">
    <name type="scientific">Ostreococcus tauri</name>
    <name type="common">Marine green alga</name>
    <dbReference type="NCBI Taxonomy" id="70448"/>
    <lineage>
        <taxon>Eukaryota</taxon>
        <taxon>Viridiplantae</taxon>
        <taxon>Chlorophyta</taxon>
        <taxon>Mamiellophyceae</taxon>
        <taxon>Mamiellales</taxon>
        <taxon>Bathycoccaceae</taxon>
        <taxon>Ostreococcus</taxon>
    </lineage>
</organism>
<feature type="compositionally biased region" description="Polar residues" evidence="2">
    <location>
        <begin position="85"/>
        <end position="94"/>
    </location>
</feature>
<dbReference type="OrthoDB" id="10612338at2759"/>
<name>A0A090M2Y7_OSTTA</name>
<evidence type="ECO:0000256" key="2">
    <source>
        <dbReference type="SAM" id="MobiDB-lite"/>
    </source>
</evidence>
<evidence type="ECO:0000313" key="3">
    <source>
        <dbReference type="EMBL" id="CEF96892.1"/>
    </source>
</evidence>
<feature type="region of interest" description="Disordered" evidence="2">
    <location>
        <begin position="78"/>
        <end position="126"/>
    </location>
</feature>
<feature type="region of interest" description="Disordered" evidence="2">
    <location>
        <begin position="270"/>
        <end position="301"/>
    </location>
</feature>
<dbReference type="RefSeq" id="XP_022838362.1">
    <property type="nucleotide sequence ID" value="XM_022985491.1"/>
</dbReference>
<feature type="region of interest" description="Disordered" evidence="2">
    <location>
        <begin position="432"/>
        <end position="503"/>
    </location>
</feature>